<organism evidence="4 5">
    <name type="scientific">Candidatus Sysuiplasma superficiale</name>
    <dbReference type="NCBI Taxonomy" id="2823368"/>
    <lineage>
        <taxon>Archaea</taxon>
        <taxon>Methanobacteriati</taxon>
        <taxon>Thermoplasmatota</taxon>
        <taxon>Thermoplasmata</taxon>
        <taxon>Candidatus Sysuiplasmatales</taxon>
        <taxon>Candidatus Sysuiplasmataceae</taxon>
        <taxon>Candidatus Sysuiplasma</taxon>
    </lineage>
</organism>
<sequence>MSAGMSIFGRFRKGKEGAELTSVMLALSETTSGNDSGEREGTKNDRFFIDREGNVSVFEASTIRNDIVAKGDLWIGKDAVIDGRIQVEGDLIMEKNSRVTGSAYVRGSANFKENSMIMGDVNILGQVYRGNNPPEHMFRNRRRKSPVHPSGPGGDVSDVVSEVDKIINSDTLQPGSLMIIQEKKTDLSYAIIRKFSEAGIPCMIIGREPPERIRSVRMIEIDDEQVLWLTTLVGRRCVNPTHLGSIQNSISRFIDVNSSGYILIDGVEYLISNNGFDAVLKFINRIEDMVITTGTAVIVSIDPRTLDSQHLALLERGAETIYREDSERAETDLGEDIDERLKEESVRRQQLEDRLDSYLARIESTIAGLRSGSSAGIQGGNVGIKDLEIARNVIQEEIGRLEENFRKREIELLEILENRLGRNSGDDNERMRMAEMEEQLKDNSELLLKAVLLAEKLSVERGGSEVGKEG</sequence>
<evidence type="ECO:0000259" key="3">
    <source>
        <dbReference type="Pfam" id="PF05763"/>
    </source>
</evidence>
<evidence type="ECO:0000256" key="1">
    <source>
        <dbReference type="SAM" id="Coils"/>
    </source>
</evidence>
<reference evidence="4" key="1">
    <citation type="submission" date="2021-04" db="EMBL/GenBank/DDBJ databases">
        <title>Genomic insights into ecological role and evolution of a novel Thermoplasmata order Candidatus Sysuiplasmatales.</title>
        <authorList>
            <person name="Yuan Y."/>
        </authorList>
    </citation>
    <scope>NUCLEOTIDE SEQUENCE</scope>
    <source>
        <strain evidence="4">YP2-bin.285</strain>
    </source>
</reference>
<proteinExistence type="predicted"/>
<feature type="domain" description="DUF835" evidence="3">
    <location>
        <begin position="183"/>
        <end position="316"/>
    </location>
</feature>
<evidence type="ECO:0000256" key="2">
    <source>
        <dbReference type="SAM" id="MobiDB-lite"/>
    </source>
</evidence>
<dbReference type="Gene3D" id="2.160.10.10">
    <property type="entry name" value="Hexapeptide repeat proteins"/>
    <property type="match status" value="1"/>
</dbReference>
<gene>
    <name evidence="4" type="ORF">J9259_00935</name>
</gene>
<feature type="coiled-coil region" evidence="1">
    <location>
        <begin position="334"/>
        <end position="404"/>
    </location>
</feature>
<keyword evidence="1" id="KW-0175">Coiled coil</keyword>
<dbReference type="Pfam" id="PF05763">
    <property type="entry name" value="DUF835"/>
    <property type="match status" value="1"/>
</dbReference>
<feature type="region of interest" description="Disordered" evidence="2">
    <location>
        <begin position="133"/>
        <end position="156"/>
    </location>
</feature>
<evidence type="ECO:0000313" key="5">
    <source>
        <dbReference type="Proteomes" id="UP000716004"/>
    </source>
</evidence>
<dbReference type="InterPro" id="IPR008553">
    <property type="entry name" value="DUF835"/>
</dbReference>
<dbReference type="InterPro" id="IPR011004">
    <property type="entry name" value="Trimer_LpxA-like_sf"/>
</dbReference>
<dbReference type="AlphaFoldDB" id="A0A8J8CF04"/>
<accession>A0A8J8CF04</accession>
<dbReference type="EMBL" id="JAGVSJ010000001">
    <property type="protein sequence ID" value="MBX8631077.1"/>
    <property type="molecule type" value="Genomic_DNA"/>
</dbReference>
<dbReference type="Proteomes" id="UP000716004">
    <property type="component" value="Unassembled WGS sequence"/>
</dbReference>
<protein>
    <submittedName>
        <fullName evidence="4">DUF835 domain-containing protein</fullName>
    </submittedName>
</protein>
<comment type="caution">
    <text evidence="4">The sequence shown here is derived from an EMBL/GenBank/DDBJ whole genome shotgun (WGS) entry which is preliminary data.</text>
</comment>
<evidence type="ECO:0000313" key="4">
    <source>
        <dbReference type="EMBL" id="MBX8631077.1"/>
    </source>
</evidence>
<name>A0A8J8CF04_9ARCH</name>
<dbReference type="SUPFAM" id="SSF51161">
    <property type="entry name" value="Trimeric LpxA-like enzymes"/>
    <property type="match status" value="1"/>
</dbReference>